<gene>
    <name evidence="1" type="ORF">SDC9_109297</name>
</gene>
<proteinExistence type="predicted"/>
<protein>
    <submittedName>
        <fullName evidence="1">Uncharacterized protein</fullName>
    </submittedName>
</protein>
<reference evidence="1" key="1">
    <citation type="submission" date="2019-08" db="EMBL/GenBank/DDBJ databases">
        <authorList>
            <person name="Kucharzyk K."/>
            <person name="Murdoch R.W."/>
            <person name="Higgins S."/>
            <person name="Loffler F."/>
        </authorList>
    </citation>
    <scope>NUCLEOTIDE SEQUENCE</scope>
</reference>
<evidence type="ECO:0000313" key="1">
    <source>
        <dbReference type="EMBL" id="MPM62426.1"/>
    </source>
</evidence>
<sequence length="59" mass="6225">MCITVERVAANNACTTNNHGATNKNVNSIGSVTPQNIAVKVTGTNNPRTFFLFCGLAVE</sequence>
<name>A0A645BBF2_9ZZZZ</name>
<dbReference type="EMBL" id="VSSQ01018858">
    <property type="protein sequence ID" value="MPM62426.1"/>
    <property type="molecule type" value="Genomic_DNA"/>
</dbReference>
<comment type="caution">
    <text evidence="1">The sequence shown here is derived from an EMBL/GenBank/DDBJ whole genome shotgun (WGS) entry which is preliminary data.</text>
</comment>
<accession>A0A645BBF2</accession>
<dbReference type="AlphaFoldDB" id="A0A645BBF2"/>
<organism evidence="1">
    <name type="scientific">bioreactor metagenome</name>
    <dbReference type="NCBI Taxonomy" id="1076179"/>
    <lineage>
        <taxon>unclassified sequences</taxon>
        <taxon>metagenomes</taxon>
        <taxon>ecological metagenomes</taxon>
    </lineage>
</organism>